<proteinExistence type="predicted"/>
<keyword evidence="4" id="KW-1185">Reference proteome</keyword>
<reference evidence="4" key="1">
    <citation type="journal article" date="2019" name="Int. J. Syst. Evol. Microbiol.">
        <title>The Global Catalogue of Microorganisms (GCM) 10K type strain sequencing project: providing services to taxonomists for standard genome sequencing and annotation.</title>
        <authorList>
            <consortium name="The Broad Institute Genomics Platform"/>
            <consortium name="The Broad Institute Genome Sequencing Center for Infectious Disease"/>
            <person name="Wu L."/>
            <person name="Ma J."/>
        </authorList>
    </citation>
    <scope>NUCLEOTIDE SEQUENCE [LARGE SCALE GENOMIC DNA]</scope>
    <source>
        <strain evidence="4">JCM 17759</strain>
    </source>
</reference>
<protein>
    <recommendedName>
        <fullName evidence="2">STAS domain-containing protein</fullName>
    </recommendedName>
</protein>
<feature type="compositionally biased region" description="Basic and acidic residues" evidence="1">
    <location>
        <begin position="19"/>
        <end position="28"/>
    </location>
</feature>
<feature type="region of interest" description="Disordered" evidence="1">
    <location>
        <begin position="1"/>
        <end position="29"/>
    </location>
</feature>
<dbReference type="InterPro" id="IPR036513">
    <property type="entry name" value="STAS_dom_sf"/>
</dbReference>
<dbReference type="EMBL" id="BAABGA010000049">
    <property type="protein sequence ID" value="GAA4459936.1"/>
    <property type="molecule type" value="Genomic_DNA"/>
</dbReference>
<name>A0ABP8N1Z3_9BACT</name>
<dbReference type="PROSITE" id="PS50801">
    <property type="entry name" value="STAS"/>
    <property type="match status" value="1"/>
</dbReference>
<organism evidence="3 4">
    <name type="scientific">Novipirellula rosea</name>
    <dbReference type="NCBI Taxonomy" id="1031540"/>
    <lineage>
        <taxon>Bacteria</taxon>
        <taxon>Pseudomonadati</taxon>
        <taxon>Planctomycetota</taxon>
        <taxon>Planctomycetia</taxon>
        <taxon>Pirellulales</taxon>
        <taxon>Pirellulaceae</taxon>
        <taxon>Novipirellula</taxon>
    </lineage>
</organism>
<comment type="caution">
    <text evidence="3">The sequence shown here is derived from an EMBL/GenBank/DDBJ whole genome shotgun (WGS) entry which is preliminary data.</text>
</comment>
<dbReference type="Pfam" id="PF01740">
    <property type="entry name" value="STAS"/>
    <property type="match status" value="1"/>
</dbReference>
<accession>A0ABP8N1Z3</accession>
<feature type="compositionally biased region" description="Polar residues" evidence="1">
    <location>
        <begin position="1"/>
        <end position="13"/>
    </location>
</feature>
<evidence type="ECO:0000259" key="2">
    <source>
        <dbReference type="PROSITE" id="PS50801"/>
    </source>
</evidence>
<evidence type="ECO:0000313" key="4">
    <source>
        <dbReference type="Proteomes" id="UP001500840"/>
    </source>
</evidence>
<dbReference type="InterPro" id="IPR002645">
    <property type="entry name" value="STAS_dom"/>
</dbReference>
<dbReference type="SUPFAM" id="SSF52091">
    <property type="entry name" value="SpoIIaa-like"/>
    <property type="match status" value="1"/>
</dbReference>
<evidence type="ECO:0000256" key="1">
    <source>
        <dbReference type="SAM" id="MobiDB-lite"/>
    </source>
</evidence>
<dbReference type="Gene3D" id="3.30.750.24">
    <property type="entry name" value="STAS domain"/>
    <property type="match status" value="1"/>
</dbReference>
<gene>
    <name evidence="3" type="ORF">GCM10023156_40160</name>
</gene>
<dbReference type="CDD" id="cd07043">
    <property type="entry name" value="STAS_anti-anti-sigma_factors"/>
    <property type="match status" value="1"/>
</dbReference>
<sequence length="144" mass="16021">MSNLGSVPINHTANPAAKPHRDLFKNKGPEQTVSCSTQQLNSLKTARKLSQDLVRWMRWQTESDQPESDSVQTLKLDLGGVDRLSSVGVNELIEINRKARKLGVKLILTEVGEAVQEVFAVTRLERMFHVVESDSGENRSLDPA</sequence>
<feature type="domain" description="STAS" evidence="2">
    <location>
        <begin position="45"/>
        <end position="144"/>
    </location>
</feature>
<evidence type="ECO:0000313" key="3">
    <source>
        <dbReference type="EMBL" id="GAA4459936.1"/>
    </source>
</evidence>
<dbReference type="RefSeq" id="WP_339942107.1">
    <property type="nucleotide sequence ID" value="NZ_BAABGA010000049.1"/>
</dbReference>
<dbReference type="Proteomes" id="UP001500840">
    <property type="component" value="Unassembled WGS sequence"/>
</dbReference>